<dbReference type="SUPFAM" id="SSF82171">
    <property type="entry name" value="DPP6 N-terminal domain-like"/>
    <property type="match status" value="1"/>
</dbReference>
<dbReference type="GO" id="GO:0006508">
    <property type="term" value="P:proteolysis"/>
    <property type="evidence" value="ECO:0007669"/>
    <property type="project" value="InterPro"/>
</dbReference>
<proteinExistence type="predicted"/>
<dbReference type="Gene3D" id="3.40.50.1820">
    <property type="entry name" value="alpha/beta hydrolase"/>
    <property type="match status" value="1"/>
</dbReference>
<dbReference type="PANTHER" id="PTHR42776:SF4">
    <property type="entry name" value="ACYLAMINO-ACID-RELEASING ENZYME"/>
    <property type="match status" value="1"/>
</dbReference>
<feature type="domain" description="Peptidase S9 prolyl oligopeptidase catalytic" evidence="2">
    <location>
        <begin position="512"/>
        <end position="713"/>
    </location>
</feature>
<dbReference type="Gene3D" id="2.120.10.30">
    <property type="entry name" value="TolB, C-terminal domain"/>
    <property type="match status" value="1"/>
</dbReference>
<dbReference type="Proteomes" id="UP000292459">
    <property type="component" value="Unassembled WGS sequence"/>
</dbReference>
<dbReference type="PANTHER" id="PTHR42776">
    <property type="entry name" value="SERINE PEPTIDASE S9 FAMILY MEMBER"/>
    <property type="match status" value="1"/>
</dbReference>
<gene>
    <name evidence="3" type="ORF">DYY88_16440</name>
</gene>
<sequence length="718" mass="78881">MIFFGLNLTHPIHQALRLTVGSLATVGLLGPAAIAEIIPVGFDEVDLPTLSESEQATLDTLQSVRLPLILSEVSPDRSTLVVATLDRLSQTDWRVKFLDLNTGELIDSIVLEYEVFSPFLPIQWVDNRTIRFVQEGVFGPWDLVSLNRDTGIVSHTTVYPTEEESGEILGAAPDFSHFALRVYEEEEDVIYLVSLRSLNRIEVARIPPDLDIQPPSWSADGDRVVFVTSSVEEWDLYERTPYSPNLLDPVNQDALGRTPPADNLFLQENQIKVYDLSAAEPLLLHLQATDDPAHMLAEARLNPAGDRLLVKYLEPSQLTGREFPSYLYPQRSYYQVLDLAGNALATIADPALAGPLENTGDFIDSDTVLFSSVAGTNRHFFTYDLGTSSLATLPLPPGSVDPESWAVSSDGRTLFFAFSSVTQPPEVFTMPLDGSAPPRQITQLNAEVAAANKVQVNPVSFATRNGPREGFLVQPAGAPFPPIEEPTVFWQQGGPGFSMANEFAVEVEMPFNLLPNFGISVLSVPLAGREGFGADLYRLQAEDNNFGQVDIGEGVDIAAQLVGDRWVRRDQLGVSGCSYGGYFAAQAIAQYPNVFAAANPQCSLLDAFTEWQLGYSSLLSYLTGLTPMEAPERYRRISPLYNAENVTAATMLFHGSADFLQIDMARNFHDIIESNGSSATLYEFEGVGHSIFDTGLQRIAAQLQVDFFRRHLSPTTDD</sequence>
<dbReference type="InterPro" id="IPR011042">
    <property type="entry name" value="6-blade_b-propeller_TolB-like"/>
</dbReference>
<evidence type="ECO:0000313" key="4">
    <source>
        <dbReference type="Proteomes" id="UP000292459"/>
    </source>
</evidence>
<dbReference type="AlphaFoldDB" id="A0A4Q7E5U5"/>
<evidence type="ECO:0000256" key="1">
    <source>
        <dbReference type="ARBA" id="ARBA00022801"/>
    </source>
</evidence>
<organism evidence="3 4">
    <name type="scientific">Leptolyngbya iicbica LK</name>
    <dbReference type="NCBI Taxonomy" id="2294035"/>
    <lineage>
        <taxon>Bacteria</taxon>
        <taxon>Bacillati</taxon>
        <taxon>Cyanobacteriota</taxon>
        <taxon>Cyanophyceae</taxon>
        <taxon>Leptolyngbyales</taxon>
        <taxon>Leptolyngbyaceae</taxon>
        <taxon>Leptolyngbya group</taxon>
        <taxon>Leptolyngbya</taxon>
        <taxon>Leptolyngbya iicbica</taxon>
    </lineage>
</organism>
<keyword evidence="1" id="KW-0378">Hydrolase</keyword>
<dbReference type="InterPro" id="IPR029058">
    <property type="entry name" value="AB_hydrolase_fold"/>
</dbReference>
<evidence type="ECO:0000313" key="3">
    <source>
        <dbReference type="EMBL" id="RZM77235.1"/>
    </source>
</evidence>
<dbReference type="OrthoDB" id="108903at2"/>
<comment type="caution">
    <text evidence="3">The sequence shown here is derived from an EMBL/GenBank/DDBJ whole genome shotgun (WGS) entry which is preliminary data.</text>
</comment>
<dbReference type="Pfam" id="PF00326">
    <property type="entry name" value="Peptidase_S9"/>
    <property type="match status" value="1"/>
</dbReference>
<dbReference type="EMBL" id="QVFV01000004">
    <property type="protein sequence ID" value="RZM77235.1"/>
    <property type="molecule type" value="Genomic_DNA"/>
</dbReference>
<name>A0A4Q7E5U5_9CYAN</name>
<dbReference type="GO" id="GO:0004252">
    <property type="term" value="F:serine-type endopeptidase activity"/>
    <property type="evidence" value="ECO:0007669"/>
    <property type="project" value="TreeGrafter"/>
</dbReference>
<dbReference type="SUPFAM" id="SSF53474">
    <property type="entry name" value="alpha/beta-Hydrolases"/>
    <property type="match status" value="1"/>
</dbReference>
<dbReference type="InterPro" id="IPR001375">
    <property type="entry name" value="Peptidase_S9_cat"/>
</dbReference>
<protein>
    <submittedName>
        <fullName evidence="3">S9 family peptidase</fullName>
    </submittedName>
</protein>
<keyword evidence="4" id="KW-1185">Reference proteome</keyword>
<accession>A0A4Q7E5U5</accession>
<evidence type="ECO:0000259" key="2">
    <source>
        <dbReference type="Pfam" id="PF00326"/>
    </source>
</evidence>
<reference evidence="3 4" key="1">
    <citation type="submission" date="2018-11" db="EMBL/GenBank/DDBJ databases">
        <title>Whole genome sequencing of an environmental sample.</title>
        <authorList>
            <person name="Sarangi A.N."/>
            <person name="Singh D."/>
            <person name="Tripathy S."/>
        </authorList>
    </citation>
    <scope>NUCLEOTIDE SEQUENCE [LARGE SCALE GENOMIC DNA]</scope>
    <source>
        <strain evidence="3 4">Lakshadweep</strain>
    </source>
</reference>